<comment type="catalytic activity">
    <reaction evidence="1">
        <text>Thiol-dependent hydrolysis of ester, thioester, amide, peptide and isopeptide bonds formed by the C-terminal Gly of ubiquitin (a 76-residue protein attached to proteins as an intracellular targeting signal).</text>
        <dbReference type="EC" id="3.4.19.12"/>
    </reaction>
</comment>
<keyword evidence="5" id="KW-1185">Reference proteome</keyword>
<dbReference type="InterPro" id="IPR028889">
    <property type="entry name" value="USP"/>
</dbReference>
<name>A0A3P7NAA9_9BILA</name>
<proteinExistence type="predicted"/>
<dbReference type="GO" id="GO:0016579">
    <property type="term" value="P:protein deubiquitination"/>
    <property type="evidence" value="ECO:0007669"/>
    <property type="project" value="InterPro"/>
</dbReference>
<dbReference type="Pfam" id="PF00443">
    <property type="entry name" value="UCH"/>
    <property type="match status" value="1"/>
</dbReference>
<evidence type="ECO:0000256" key="1">
    <source>
        <dbReference type="ARBA" id="ARBA00000707"/>
    </source>
</evidence>
<dbReference type="GO" id="GO:0005794">
    <property type="term" value="C:Golgi apparatus"/>
    <property type="evidence" value="ECO:0007669"/>
    <property type="project" value="TreeGrafter"/>
</dbReference>
<dbReference type="EMBL" id="UYRT01088570">
    <property type="protein sequence ID" value="VDN33893.1"/>
    <property type="molecule type" value="Genomic_DNA"/>
</dbReference>
<protein>
    <recommendedName>
        <fullName evidence="2">ubiquitinyl hydrolase 1</fullName>
        <ecNumber evidence="2">3.4.19.12</ecNumber>
    </recommendedName>
</protein>
<reference evidence="4 5" key="1">
    <citation type="submission" date="2018-11" db="EMBL/GenBank/DDBJ databases">
        <authorList>
            <consortium name="Pathogen Informatics"/>
        </authorList>
    </citation>
    <scope>NUCLEOTIDE SEQUENCE [LARGE SCALE GENOMIC DNA]</scope>
</reference>
<feature type="domain" description="USP" evidence="3">
    <location>
        <begin position="40"/>
        <end position="463"/>
    </location>
</feature>
<dbReference type="InterPro" id="IPR038765">
    <property type="entry name" value="Papain-like_cys_pep_sf"/>
</dbReference>
<dbReference type="PROSITE" id="PS50235">
    <property type="entry name" value="USP_3"/>
    <property type="match status" value="1"/>
</dbReference>
<dbReference type="GO" id="GO:0004843">
    <property type="term" value="F:cysteine-type deubiquitinase activity"/>
    <property type="evidence" value="ECO:0007669"/>
    <property type="project" value="UniProtKB-EC"/>
</dbReference>
<dbReference type="AlphaFoldDB" id="A0A3P7NAA9"/>
<dbReference type="OrthoDB" id="292964at2759"/>
<accession>A0A3P7NAA9</accession>
<dbReference type="InterPro" id="IPR050185">
    <property type="entry name" value="Ub_carboxyl-term_hydrolase"/>
</dbReference>
<feature type="non-terminal residue" evidence="4">
    <location>
        <position position="463"/>
    </location>
</feature>
<dbReference type="PANTHER" id="PTHR21646:SF76">
    <property type="entry name" value="UBIQUITIN CARBOXYL-TERMINAL HYDROLASE 32"/>
    <property type="match status" value="1"/>
</dbReference>
<dbReference type="InterPro" id="IPR018200">
    <property type="entry name" value="USP_CS"/>
</dbReference>
<gene>
    <name evidence="4" type="ORF">GPUH_LOCUS19464</name>
</gene>
<sequence>MLLELRNADMSWPEEVSCLENNAEADGVENSDSARISGITGLYNMGNTCYMNSALQCLSNTRPLSSYFLSGKHKDDIKRLKSKGTVAMEYGNIVKELWSGKKRNIAPIKLRRTQHDCQEFLSILLDLLHEDLNQIECKPFIELNDSDGRPDSVVAQEAWDAHLKREKSIIVDLFTGQLRSALTCSKCHAVSSRFDAFTCLQLPIPIDHLLLITVVVVKRDGQIPVRYAFRLSYDTKIGMFKKELSACCELCPSSFRILCLNRSGQMMQEVNEAVDDDSSSVSAYPNDALLYAFELPVETNHRNMNCFVAAPTVIAAHRKMQYNDSYLLGATRGCTARVFGVPLILRFTPGKTTGSELYEEVWLHVSRFLHNASAGKQQRTRGANRAIDAYDFVLFRANSIFVFKCFVMSRSSRAEVNSIHYRAEDIRNGYPFELCCVEASFEWCSECEWSAFCRGCVLPSSSE</sequence>
<dbReference type="Gene3D" id="3.90.70.10">
    <property type="entry name" value="Cysteine proteinases"/>
    <property type="match status" value="1"/>
</dbReference>
<evidence type="ECO:0000313" key="5">
    <source>
        <dbReference type="Proteomes" id="UP000271098"/>
    </source>
</evidence>
<evidence type="ECO:0000259" key="3">
    <source>
        <dbReference type="PROSITE" id="PS50235"/>
    </source>
</evidence>
<organism evidence="4 5">
    <name type="scientific">Gongylonema pulchrum</name>
    <dbReference type="NCBI Taxonomy" id="637853"/>
    <lineage>
        <taxon>Eukaryota</taxon>
        <taxon>Metazoa</taxon>
        <taxon>Ecdysozoa</taxon>
        <taxon>Nematoda</taxon>
        <taxon>Chromadorea</taxon>
        <taxon>Rhabditida</taxon>
        <taxon>Spirurina</taxon>
        <taxon>Spiruromorpha</taxon>
        <taxon>Spiruroidea</taxon>
        <taxon>Gongylonematidae</taxon>
        <taxon>Gongylonema</taxon>
    </lineage>
</organism>
<evidence type="ECO:0000256" key="2">
    <source>
        <dbReference type="ARBA" id="ARBA00012759"/>
    </source>
</evidence>
<dbReference type="PANTHER" id="PTHR21646">
    <property type="entry name" value="UBIQUITIN CARBOXYL-TERMINAL HYDROLASE"/>
    <property type="match status" value="1"/>
</dbReference>
<dbReference type="EC" id="3.4.19.12" evidence="2"/>
<dbReference type="SUPFAM" id="SSF54001">
    <property type="entry name" value="Cysteine proteinases"/>
    <property type="match status" value="1"/>
</dbReference>
<evidence type="ECO:0000313" key="4">
    <source>
        <dbReference type="EMBL" id="VDN33893.1"/>
    </source>
</evidence>
<dbReference type="Proteomes" id="UP000271098">
    <property type="component" value="Unassembled WGS sequence"/>
</dbReference>
<dbReference type="InterPro" id="IPR001394">
    <property type="entry name" value="Peptidase_C19_UCH"/>
</dbReference>
<dbReference type="PROSITE" id="PS00972">
    <property type="entry name" value="USP_1"/>
    <property type="match status" value="1"/>
</dbReference>